<feature type="region of interest" description="Disordered" evidence="1">
    <location>
        <begin position="396"/>
        <end position="421"/>
    </location>
</feature>
<evidence type="ECO:0000259" key="2">
    <source>
        <dbReference type="Pfam" id="PF13422"/>
    </source>
</evidence>
<dbReference type="InParanoid" id="A5E1R0"/>
<dbReference type="OrthoDB" id="4447at2759"/>
<dbReference type="AlphaFoldDB" id="A5E1R0"/>
<keyword evidence="4" id="KW-1185">Reference proteome</keyword>
<evidence type="ECO:0000313" key="3">
    <source>
        <dbReference type="EMBL" id="EDK45368.1"/>
    </source>
</evidence>
<dbReference type="SUPFAM" id="SSF117281">
    <property type="entry name" value="Kelch motif"/>
    <property type="match status" value="1"/>
</dbReference>
<evidence type="ECO:0000256" key="1">
    <source>
        <dbReference type="SAM" id="MobiDB-lite"/>
    </source>
</evidence>
<evidence type="ECO:0000313" key="4">
    <source>
        <dbReference type="Proteomes" id="UP000001996"/>
    </source>
</evidence>
<dbReference type="PANTHER" id="PTHR46063">
    <property type="entry name" value="KELCH DOMAIN-CONTAINING PROTEIN"/>
    <property type="match status" value="1"/>
</dbReference>
<dbReference type="Proteomes" id="UP000001996">
    <property type="component" value="Unassembled WGS sequence"/>
</dbReference>
<dbReference type="Pfam" id="PF24681">
    <property type="entry name" value="Kelch_KLHDC2_KLHL20_DRC7"/>
    <property type="match status" value="1"/>
</dbReference>
<dbReference type="STRING" id="379508.A5E1R0"/>
<sequence length="641" mass="73635">MAKKDKKSKEAKKARAAEKQKKNLTKAELKGKKLAKKQGGDEDEDDDDDIDTILANYAKEQEAFNEVKVEILAKHPTKRLNPTMVASPLHNKREIILFGGETNDGKASHFYNDLYTYSVDNDTWRKITSKNAPLPRSSHAMVSHPSGIMLMFGGEFSSPKQSTFYHYGDTWILDAETKEWQKLDQKKGPSARSGHRLAVWKNYIIMHGGFRDLGTMTTYLDDVWIFDVTEFKWQQVEFPPNHPIPDARSGHSFIPCADGAVLYGGYTKVKAKKGLQKGKVLNDCWVLKMKSDPKGIRFERRKKQGQLPSPRVGCSLVYHKNRGILFGGVYDFEESEEQLDSEFYNQLYSYHIENNRWYNLSLRPQRKKKEAIKEKSRDEDLEDILNSILAKANLNDDDENEKDISKNGQSANDNDGDADDAEKKDAVEYPIMNQLPHPRFNATTCVVDDVLYIFGGIYERGEEEFNLDSFYAIDLGKLDGVKVLWEDLSELDRAIEEDSDEEDDEGDDDDDDDDDDDGNEYENEIENGQNEEEGEEEEEEEDILEEVDEFPDARPWLPHPKPFESLRAFYVRTGAQFLEWSISSHREARGKYLKKVAFELCEDRFWERREAVSVAEDNLEEMGGVGEVIEKDPTAKTSKRR</sequence>
<dbReference type="FunCoup" id="A5E1R0">
    <property type="interactions" value="628"/>
</dbReference>
<feature type="compositionally biased region" description="Acidic residues" evidence="1">
    <location>
        <begin position="497"/>
        <end position="545"/>
    </location>
</feature>
<feature type="region of interest" description="Disordered" evidence="1">
    <location>
        <begin position="1"/>
        <end position="48"/>
    </location>
</feature>
<feature type="region of interest" description="Disordered" evidence="1">
    <location>
        <begin position="493"/>
        <end position="545"/>
    </location>
</feature>
<dbReference type="InterPro" id="IPR015915">
    <property type="entry name" value="Kelch-typ_b-propeller"/>
</dbReference>
<reference evidence="3 4" key="1">
    <citation type="journal article" date="2009" name="Nature">
        <title>Evolution of pathogenicity and sexual reproduction in eight Candida genomes.</title>
        <authorList>
            <person name="Butler G."/>
            <person name="Rasmussen M.D."/>
            <person name="Lin M.F."/>
            <person name="Santos M.A."/>
            <person name="Sakthikumar S."/>
            <person name="Munro C.A."/>
            <person name="Rheinbay E."/>
            <person name="Grabherr M."/>
            <person name="Forche A."/>
            <person name="Reedy J.L."/>
            <person name="Agrafioti I."/>
            <person name="Arnaud M.B."/>
            <person name="Bates S."/>
            <person name="Brown A.J."/>
            <person name="Brunke S."/>
            <person name="Costanzo M.C."/>
            <person name="Fitzpatrick D.A."/>
            <person name="de Groot P.W."/>
            <person name="Harris D."/>
            <person name="Hoyer L.L."/>
            <person name="Hube B."/>
            <person name="Klis F.M."/>
            <person name="Kodira C."/>
            <person name="Lennard N."/>
            <person name="Logue M.E."/>
            <person name="Martin R."/>
            <person name="Neiman A.M."/>
            <person name="Nikolaou E."/>
            <person name="Quail M.A."/>
            <person name="Quinn J."/>
            <person name="Santos M.C."/>
            <person name="Schmitzberger F.F."/>
            <person name="Sherlock G."/>
            <person name="Shah P."/>
            <person name="Silverstein K.A."/>
            <person name="Skrzypek M.S."/>
            <person name="Soll D."/>
            <person name="Staggs R."/>
            <person name="Stansfield I."/>
            <person name="Stumpf M.P."/>
            <person name="Sudbery P.E."/>
            <person name="Srikantha T."/>
            <person name="Zeng Q."/>
            <person name="Berman J."/>
            <person name="Berriman M."/>
            <person name="Heitman J."/>
            <person name="Gow N.A."/>
            <person name="Lorenz M.C."/>
            <person name="Birren B.W."/>
            <person name="Kellis M."/>
            <person name="Cuomo C.A."/>
        </authorList>
    </citation>
    <scope>NUCLEOTIDE SEQUENCE [LARGE SCALE GENOMIC DNA]</scope>
    <source>
        <strain evidence="4">ATCC 11503 / BCRC 21390 / CBS 2605 / JCM 1781 / NBRC 1676 / NRRL YB-4239</strain>
    </source>
</reference>
<dbReference type="HOGENOM" id="CLU_008722_0_0_1"/>
<name>A5E1R0_LODEL</name>
<dbReference type="GeneID" id="5232405"/>
<accession>A5E1R0</accession>
<dbReference type="InterPro" id="IPR052588">
    <property type="entry name" value="Kelch_domain_protein"/>
</dbReference>
<dbReference type="KEGG" id="lel:PVL30_003035"/>
<dbReference type="PANTHER" id="PTHR46063:SF1">
    <property type="entry name" value="KELCH DOMAIN-CONTAINING PROTEIN 4"/>
    <property type="match status" value="1"/>
</dbReference>
<dbReference type="EMBL" id="CH981527">
    <property type="protein sequence ID" value="EDK45368.1"/>
    <property type="molecule type" value="Genomic_DNA"/>
</dbReference>
<proteinExistence type="predicted"/>
<feature type="domain" description="DUF4110" evidence="2">
    <location>
        <begin position="552"/>
        <end position="635"/>
    </location>
</feature>
<dbReference type="Gene3D" id="2.120.10.80">
    <property type="entry name" value="Kelch-type beta propeller"/>
    <property type="match status" value="1"/>
</dbReference>
<organism evidence="3 4">
    <name type="scientific">Lodderomyces elongisporus (strain ATCC 11503 / CBS 2605 / JCM 1781 / NBRC 1676 / NRRL YB-4239)</name>
    <name type="common">Yeast</name>
    <name type="synonym">Saccharomyces elongisporus</name>
    <dbReference type="NCBI Taxonomy" id="379508"/>
    <lineage>
        <taxon>Eukaryota</taxon>
        <taxon>Fungi</taxon>
        <taxon>Dikarya</taxon>
        <taxon>Ascomycota</taxon>
        <taxon>Saccharomycotina</taxon>
        <taxon>Pichiomycetes</taxon>
        <taxon>Debaryomycetaceae</taxon>
        <taxon>Candida/Lodderomyces clade</taxon>
        <taxon>Lodderomyces</taxon>
    </lineage>
</organism>
<feature type="compositionally biased region" description="Basic and acidic residues" evidence="1">
    <location>
        <begin position="7"/>
        <end position="31"/>
    </location>
</feature>
<gene>
    <name evidence="3" type="ORF">LELG_03547</name>
</gene>
<dbReference type="OMA" id="PSPRVGC"/>
<dbReference type="VEuPathDB" id="FungiDB:LELG_03547"/>
<protein>
    <recommendedName>
        <fullName evidence="2">DUF4110 domain-containing protein</fullName>
    </recommendedName>
</protein>
<dbReference type="eggNOG" id="KOG1230">
    <property type="taxonomic scope" value="Eukaryota"/>
</dbReference>
<dbReference type="Pfam" id="PF13422">
    <property type="entry name" value="DUF4110"/>
    <property type="match status" value="1"/>
</dbReference>
<dbReference type="InterPro" id="IPR025183">
    <property type="entry name" value="DUF4110"/>
</dbReference>